<comment type="caution">
    <text evidence="2">The sequence shown here is derived from an EMBL/GenBank/DDBJ whole genome shotgun (WGS) entry which is preliminary data.</text>
</comment>
<gene>
    <name evidence="2" type="ORF">PCOR1329_LOCUS10055</name>
</gene>
<reference evidence="2" key="1">
    <citation type="submission" date="2023-10" db="EMBL/GenBank/DDBJ databases">
        <authorList>
            <person name="Chen Y."/>
            <person name="Shah S."/>
            <person name="Dougan E. K."/>
            <person name="Thang M."/>
            <person name="Chan C."/>
        </authorList>
    </citation>
    <scope>NUCLEOTIDE SEQUENCE [LARGE SCALE GENOMIC DNA]</scope>
</reference>
<proteinExistence type="predicted"/>
<organism evidence="2 3">
    <name type="scientific">Prorocentrum cordatum</name>
    <dbReference type="NCBI Taxonomy" id="2364126"/>
    <lineage>
        <taxon>Eukaryota</taxon>
        <taxon>Sar</taxon>
        <taxon>Alveolata</taxon>
        <taxon>Dinophyceae</taxon>
        <taxon>Prorocentrales</taxon>
        <taxon>Prorocentraceae</taxon>
        <taxon>Prorocentrum</taxon>
    </lineage>
</organism>
<dbReference type="EMBL" id="CAUYUJ010002835">
    <property type="protein sequence ID" value="CAK0802578.1"/>
    <property type="molecule type" value="Genomic_DNA"/>
</dbReference>
<name>A0ABN9QCE8_9DINO</name>
<evidence type="ECO:0000313" key="2">
    <source>
        <dbReference type="EMBL" id="CAK0802578.1"/>
    </source>
</evidence>
<dbReference type="Proteomes" id="UP001189429">
    <property type="component" value="Unassembled WGS sequence"/>
</dbReference>
<protein>
    <submittedName>
        <fullName evidence="2">Uncharacterized protein</fullName>
    </submittedName>
</protein>
<evidence type="ECO:0000256" key="1">
    <source>
        <dbReference type="SAM" id="MobiDB-lite"/>
    </source>
</evidence>
<evidence type="ECO:0000313" key="3">
    <source>
        <dbReference type="Proteomes" id="UP001189429"/>
    </source>
</evidence>
<feature type="region of interest" description="Disordered" evidence="1">
    <location>
        <begin position="72"/>
        <end position="126"/>
    </location>
</feature>
<keyword evidence="3" id="KW-1185">Reference proteome</keyword>
<feature type="non-terminal residue" evidence="2">
    <location>
        <position position="1"/>
    </location>
</feature>
<feature type="compositionally biased region" description="Basic residues" evidence="1">
    <location>
        <begin position="90"/>
        <end position="99"/>
    </location>
</feature>
<accession>A0ABN9QCE8</accession>
<sequence>AGPVAQTVEAAVRQNRPNQGQTHWPRLSRPGPGSRLLLVDAAQTGPLLRSWQASPATLLIAPIKFGRAFFGGTAQHPNCPWEGERGGRQERRRRRRRRGSSIGTTPSSEGVRRAAGGTATPPPCGRSASLFEAHLWHLWL</sequence>